<dbReference type="EMBL" id="ADLJ01000033">
    <property type="protein sequence ID" value="EHE96997.1"/>
    <property type="molecule type" value="Genomic_DNA"/>
</dbReference>
<dbReference type="CDD" id="cd00130">
    <property type="entry name" value="PAS"/>
    <property type="match status" value="1"/>
</dbReference>
<dbReference type="InterPro" id="IPR002197">
    <property type="entry name" value="HTH_Fis"/>
</dbReference>
<dbReference type="Pfam" id="PF06506">
    <property type="entry name" value="PrpR_N"/>
    <property type="match status" value="1"/>
</dbReference>
<dbReference type="AlphaFoldDB" id="G5HNF4"/>
<dbReference type="InterPro" id="IPR025943">
    <property type="entry name" value="Sigma_54_int_dom_ATP-bd_2"/>
</dbReference>
<evidence type="ECO:0000313" key="6">
    <source>
        <dbReference type="EMBL" id="EHE96997.1"/>
    </source>
</evidence>
<dbReference type="InterPro" id="IPR002078">
    <property type="entry name" value="Sigma_54_int"/>
</dbReference>
<gene>
    <name evidence="6" type="ORF">HMPREF9469_04116</name>
</gene>
<sequence>MLRFWYISIGDSKACEQVLQAAGELGVEMELRVIDREVEDRVRRKTLQNLVRQAEAEKVDAIICRGRTELTLREDGEHATIPVVSVQFLGSSTFSLLADVKRRHPEEFDHPLTKAAVFSYKPVILDEESIRFFTNTQLKNVVLDQLDDQYVERMLKKTAEEGIHFCMAGLHVTRIAQKLGISCYFNPDNDGYESIYRAIQQAIALVENLSAQKERNKELESIMDYSFEAVIQVNPEGRVVFCNSIAEELLQEPKGALMSRMVWELIPELDQRQMNNVLRQGQYIYGNVVKVHECIAVINIIPYMKNGEINGAIVHLNQKERVENLEGQIKKEIYSRGLVAKYTFSDILGRSEVMEECRYKARQFAKHHANVLIFGETGTGKELFAQSIHNYSMRKDQPFVAINCGALPVNLLESELFGYVGGAFTGAAKQGKKGLLELADKGTIFLDEISEMDLQGQVRLLRVIEERVITKVGDDRVIPVDVRIIAASNKNLRKLVSEGKFREDLYYRINVLTLNIPPLRQRQDDIRLLTAKFLREYGRTASKSLYLTAEAEELMVRYPWQGNVRQLRNFCERLAIISSRKEINRELIRSQLEEVYQEEPEQIGAMLGAEKGDLLTDGAEEEIRIRRALKESGGNRSKAARILGMGRSSLWRKMKKYKMDGPDDAQ</sequence>
<evidence type="ECO:0000256" key="4">
    <source>
        <dbReference type="ARBA" id="ARBA00023163"/>
    </source>
</evidence>
<dbReference type="Gene3D" id="1.10.8.60">
    <property type="match status" value="1"/>
</dbReference>
<evidence type="ECO:0000313" key="7">
    <source>
        <dbReference type="Proteomes" id="UP000003763"/>
    </source>
</evidence>
<dbReference type="SMART" id="SM00091">
    <property type="entry name" value="PAS"/>
    <property type="match status" value="1"/>
</dbReference>
<dbReference type="Gene3D" id="3.40.50.300">
    <property type="entry name" value="P-loop containing nucleotide triphosphate hydrolases"/>
    <property type="match status" value="1"/>
</dbReference>
<evidence type="ECO:0000256" key="1">
    <source>
        <dbReference type="ARBA" id="ARBA00022741"/>
    </source>
</evidence>
<dbReference type="Pfam" id="PF00989">
    <property type="entry name" value="PAS"/>
    <property type="match status" value="1"/>
</dbReference>
<dbReference type="Pfam" id="PF25601">
    <property type="entry name" value="AAA_lid_14"/>
    <property type="match status" value="1"/>
</dbReference>
<dbReference type="GO" id="GO:0043565">
    <property type="term" value="F:sequence-specific DNA binding"/>
    <property type="evidence" value="ECO:0007669"/>
    <property type="project" value="InterPro"/>
</dbReference>
<protein>
    <recommendedName>
        <fullName evidence="5">Sigma-54 factor interaction domain-containing protein</fullName>
    </recommendedName>
</protein>
<dbReference type="FunFam" id="3.40.50.300:FF:000006">
    <property type="entry name" value="DNA-binding transcriptional regulator NtrC"/>
    <property type="match status" value="1"/>
</dbReference>
<dbReference type="GO" id="GO:0006355">
    <property type="term" value="P:regulation of DNA-templated transcription"/>
    <property type="evidence" value="ECO:0007669"/>
    <property type="project" value="InterPro"/>
</dbReference>
<dbReference type="HOGENOM" id="CLU_000445_8_5_9"/>
<accession>G5HNF4</accession>
<keyword evidence="4" id="KW-0804">Transcription</keyword>
<dbReference type="PROSITE" id="PS00675">
    <property type="entry name" value="SIGMA54_INTERACT_1"/>
    <property type="match status" value="1"/>
</dbReference>
<dbReference type="Proteomes" id="UP000003763">
    <property type="component" value="Unassembled WGS sequence"/>
</dbReference>
<dbReference type="InterPro" id="IPR013767">
    <property type="entry name" value="PAS_fold"/>
</dbReference>
<dbReference type="RefSeq" id="WP_007866221.1">
    <property type="nucleotide sequence ID" value="NZ_JH376426.1"/>
</dbReference>
<dbReference type="SUPFAM" id="SSF46689">
    <property type="entry name" value="Homeodomain-like"/>
    <property type="match status" value="1"/>
</dbReference>
<dbReference type="InterPro" id="IPR003593">
    <property type="entry name" value="AAA+_ATPase"/>
</dbReference>
<dbReference type="InterPro" id="IPR000014">
    <property type="entry name" value="PAS"/>
</dbReference>
<dbReference type="PROSITE" id="PS00676">
    <property type="entry name" value="SIGMA54_INTERACT_2"/>
    <property type="match status" value="1"/>
</dbReference>
<dbReference type="InterPro" id="IPR025662">
    <property type="entry name" value="Sigma_54_int_dom_ATP-bd_1"/>
</dbReference>
<dbReference type="Pfam" id="PF00158">
    <property type="entry name" value="Sigma54_activat"/>
    <property type="match status" value="1"/>
</dbReference>
<dbReference type="SUPFAM" id="SSF159800">
    <property type="entry name" value="PrpR receptor domain-like"/>
    <property type="match status" value="1"/>
</dbReference>
<dbReference type="SUPFAM" id="SSF55785">
    <property type="entry name" value="PYP-like sensor domain (PAS domain)"/>
    <property type="match status" value="1"/>
</dbReference>
<dbReference type="Pfam" id="PF02954">
    <property type="entry name" value="HTH_8"/>
    <property type="match status" value="1"/>
</dbReference>
<dbReference type="CDD" id="cd00009">
    <property type="entry name" value="AAA"/>
    <property type="match status" value="1"/>
</dbReference>
<dbReference type="Gene3D" id="3.40.50.2300">
    <property type="match status" value="1"/>
</dbReference>
<keyword evidence="1" id="KW-0547">Nucleotide-binding</keyword>
<dbReference type="Gene3D" id="3.40.50.10660">
    <property type="entry name" value="PrpR receptor domain-like"/>
    <property type="match status" value="1"/>
</dbReference>
<name>G5HNF4_9FIRM</name>
<keyword evidence="2" id="KW-0067">ATP-binding</keyword>
<dbReference type="PANTHER" id="PTHR32071">
    <property type="entry name" value="TRANSCRIPTIONAL REGULATORY PROTEIN"/>
    <property type="match status" value="1"/>
</dbReference>
<dbReference type="Gene3D" id="1.10.10.60">
    <property type="entry name" value="Homeodomain-like"/>
    <property type="match status" value="1"/>
</dbReference>
<comment type="caution">
    <text evidence="6">The sequence shown here is derived from an EMBL/GenBank/DDBJ whole genome shotgun (WGS) entry which is preliminary data.</text>
</comment>
<keyword evidence="3" id="KW-0805">Transcription regulation</keyword>
<feature type="domain" description="Sigma-54 factor interaction" evidence="5">
    <location>
        <begin position="347"/>
        <end position="576"/>
    </location>
</feature>
<reference evidence="6 7" key="1">
    <citation type="submission" date="2011-08" db="EMBL/GenBank/DDBJ databases">
        <title>The Genome Sequence of Clostridium citroniae WAL-17108.</title>
        <authorList>
            <consortium name="The Broad Institute Genome Sequencing Platform"/>
            <person name="Earl A."/>
            <person name="Ward D."/>
            <person name="Feldgarden M."/>
            <person name="Gevers D."/>
            <person name="Finegold S.M."/>
            <person name="Summanen P.H."/>
            <person name="Molitoris D.R."/>
            <person name="Vaisanen M.L."/>
            <person name="Daigneault M."/>
            <person name="Allen-Vercoe E."/>
            <person name="Young S.K."/>
            <person name="Zeng Q."/>
            <person name="Gargeya S."/>
            <person name="Fitzgerald M."/>
            <person name="Haas B."/>
            <person name="Abouelleil A."/>
            <person name="Alvarado L."/>
            <person name="Arachchi H.M."/>
            <person name="Berlin A."/>
            <person name="Brown A."/>
            <person name="Chapman S.B."/>
            <person name="Chen Z."/>
            <person name="Dunbar C."/>
            <person name="Freedman E."/>
            <person name="Gearin G."/>
            <person name="Gellesch M."/>
            <person name="Goldberg J."/>
            <person name="Griggs A."/>
            <person name="Gujja S."/>
            <person name="Heiman D."/>
            <person name="Howarth C."/>
            <person name="Larson L."/>
            <person name="Lui A."/>
            <person name="MacDonald P.J.P."/>
            <person name="Montmayeur A."/>
            <person name="Murphy C."/>
            <person name="Neiman D."/>
            <person name="Pearson M."/>
            <person name="Priest M."/>
            <person name="Roberts A."/>
            <person name="Saif S."/>
            <person name="Shea T."/>
            <person name="Shenoy N."/>
            <person name="Sisk P."/>
            <person name="Stolte C."/>
            <person name="Sykes S."/>
            <person name="Wortman J."/>
            <person name="Nusbaum C."/>
            <person name="Birren B."/>
        </authorList>
    </citation>
    <scope>NUCLEOTIDE SEQUENCE [LARGE SCALE GENOMIC DNA]</scope>
    <source>
        <strain evidence="6 7">WAL-17108</strain>
    </source>
</reference>
<dbReference type="InterPro" id="IPR058031">
    <property type="entry name" value="AAA_lid_NorR"/>
</dbReference>
<dbReference type="SMART" id="SM00382">
    <property type="entry name" value="AAA"/>
    <property type="match status" value="1"/>
</dbReference>
<dbReference type="PRINTS" id="PR01590">
    <property type="entry name" value="HTHFIS"/>
</dbReference>
<dbReference type="GO" id="GO:0000156">
    <property type="term" value="F:phosphorelay response regulator activity"/>
    <property type="evidence" value="ECO:0007669"/>
    <property type="project" value="InterPro"/>
</dbReference>
<evidence type="ECO:0000256" key="3">
    <source>
        <dbReference type="ARBA" id="ARBA00023015"/>
    </source>
</evidence>
<dbReference type="GO" id="GO:0005524">
    <property type="term" value="F:ATP binding"/>
    <property type="evidence" value="ECO:0007669"/>
    <property type="project" value="UniProtKB-KW"/>
</dbReference>
<dbReference type="SUPFAM" id="SSF52540">
    <property type="entry name" value="P-loop containing nucleoside triphosphate hydrolases"/>
    <property type="match status" value="1"/>
</dbReference>
<dbReference type="InterPro" id="IPR010524">
    <property type="entry name" value="Sig_transdc_resp-reg_PrpR_N"/>
</dbReference>
<dbReference type="PROSITE" id="PS50045">
    <property type="entry name" value="SIGMA54_INTERACT_4"/>
    <property type="match status" value="1"/>
</dbReference>
<dbReference type="eggNOG" id="COG3829">
    <property type="taxonomic scope" value="Bacteria"/>
</dbReference>
<dbReference type="PATRIC" id="fig|742733.3.peg.4270"/>
<evidence type="ECO:0000256" key="2">
    <source>
        <dbReference type="ARBA" id="ARBA00022840"/>
    </source>
</evidence>
<dbReference type="InterPro" id="IPR027417">
    <property type="entry name" value="P-loop_NTPase"/>
</dbReference>
<evidence type="ECO:0000259" key="5">
    <source>
        <dbReference type="PROSITE" id="PS50045"/>
    </source>
</evidence>
<proteinExistence type="predicted"/>
<dbReference type="Gene3D" id="3.30.450.20">
    <property type="entry name" value="PAS domain"/>
    <property type="match status" value="1"/>
</dbReference>
<organism evidence="6 7">
    <name type="scientific">[Clostridium] citroniae WAL-17108</name>
    <dbReference type="NCBI Taxonomy" id="742733"/>
    <lineage>
        <taxon>Bacteria</taxon>
        <taxon>Bacillati</taxon>
        <taxon>Bacillota</taxon>
        <taxon>Clostridia</taxon>
        <taxon>Lachnospirales</taxon>
        <taxon>Lachnospiraceae</taxon>
        <taxon>Enterocloster</taxon>
    </lineage>
</organism>
<dbReference type="InterPro" id="IPR035965">
    <property type="entry name" value="PAS-like_dom_sf"/>
</dbReference>
<dbReference type="PANTHER" id="PTHR32071:SF57">
    <property type="entry name" value="C4-DICARBOXYLATE TRANSPORT TRANSCRIPTIONAL REGULATORY PROTEIN DCTD"/>
    <property type="match status" value="1"/>
</dbReference>
<dbReference type="InterPro" id="IPR009057">
    <property type="entry name" value="Homeodomain-like_sf"/>
</dbReference>